<accession>D8D519</accession>
<dbReference type="Proteomes" id="UP000029549">
    <property type="component" value="Unassembled WGS sequence"/>
</dbReference>
<organism evidence="3 5">
    <name type="scientific">Comamonas thiooxydans</name>
    <dbReference type="NCBI Taxonomy" id="363952"/>
    <lineage>
        <taxon>Bacteria</taxon>
        <taxon>Pseudomonadati</taxon>
        <taxon>Pseudomonadota</taxon>
        <taxon>Betaproteobacteria</taxon>
        <taxon>Burkholderiales</taxon>
        <taxon>Comamonadaceae</taxon>
        <taxon>Comamonas</taxon>
    </lineage>
</organism>
<feature type="compositionally biased region" description="Polar residues" evidence="1">
    <location>
        <begin position="1"/>
        <end position="11"/>
    </location>
</feature>
<evidence type="ECO:0000313" key="6">
    <source>
        <dbReference type="Proteomes" id="UP000029567"/>
    </source>
</evidence>
<accession>A0A0K6IDZ5</accession>
<dbReference type="KEGG" id="ctt:CtCNB1_2363"/>
<evidence type="ECO:0000313" key="4">
    <source>
        <dbReference type="EMBL" id="MDH1336528.1"/>
    </source>
</evidence>
<sequence length="55" mass="6315">MNNPHPQSLSEHTFGREHFTPPPLAQELAEPQALQAAAPEDEWELLQRIRNVGEW</sequence>
<gene>
    <name evidence="4" type="ORF">N5D63_20500</name>
    <name evidence="2" type="ORF">P245_11950</name>
    <name evidence="3" type="ORF">P608_06020</name>
</gene>
<dbReference type="EMBL" id="JAOCEK010000022">
    <property type="protein sequence ID" value="MDH1336528.1"/>
    <property type="molecule type" value="Genomic_DNA"/>
</dbReference>
<dbReference type="EMBL" id="AWTP01000067">
    <property type="protein sequence ID" value="KGH17101.1"/>
    <property type="molecule type" value="Genomic_DNA"/>
</dbReference>
<dbReference type="Proteomes" id="UP000029567">
    <property type="component" value="Unassembled WGS sequence"/>
</dbReference>
<evidence type="ECO:0000313" key="3">
    <source>
        <dbReference type="EMBL" id="KGH17101.1"/>
    </source>
</evidence>
<dbReference type="RefSeq" id="WP_003064951.1">
    <property type="nucleotide sequence ID" value="NC_013446.2"/>
</dbReference>
<dbReference type="GeneID" id="69560294"/>
<feature type="region of interest" description="Disordered" evidence="1">
    <location>
        <begin position="1"/>
        <end position="24"/>
    </location>
</feature>
<reference evidence="4" key="2">
    <citation type="submission" date="2022-09" db="EMBL/GenBank/DDBJ databases">
        <title>Intensive care unit water sources are persistently colonized with multi-drug resistant bacteria and are the site of extensive horizontal gene transfer of antibiotic resistance genes.</title>
        <authorList>
            <person name="Diorio-Toth L."/>
        </authorList>
    </citation>
    <scope>NUCLEOTIDE SEQUENCE</scope>
    <source>
        <strain evidence="4">GD03832</strain>
    </source>
</reference>
<evidence type="ECO:0000256" key="1">
    <source>
        <dbReference type="SAM" id="MobiDB-lite"/>
    </source>
</evidence>
<comment type="caution">
    <text evidence="3">The sequence shown here is derived from an EMBL/GenBank/DDBJ whole genome shotgun (WGS) entry which is preliminary data.</text>
</comment>
<protein>
    <submittedName>
        <fullName evidence="3">Uncharacterized protein</fullName>
    </submittedName>
</protein>
<reference evidence="5 6" key="1">
    <citation type="submission" date="2013-09" db="EMBL/GenBank/DDBJ databases">
        <title>High correlation between genotypes and phenotypes of environmental bacteria Comamonas testosteroni strains.</title>
        <authorList>
            <person name="Liu L."/>
            <person name="Zhu W."/>
            <person name="Xia X."/>
            <person name="Xu B."/>
            <person name="Luo M."/>
            <person name="Wang G."/>
        </authorList>
    </citation>
    <scope>NUCLEOTIDE SEQUENCE [LARGE SCALE GENOMIC DNA]</scope>
    <source>
        <strain evidence="3 5">DF2</strain>
        <strain evidence="2 6">JL14</strain>
    </source>
</reference>
<evidence type="ECO:0000313" key="2">
    <source>
        <dbReference type="EMBL" id="KGG92351.1"/>
    </source>
</evidence>
<dbReference type="EMBL" id="AWTN01000088">
    <property type="protein sequence ID" value="KGG92351.1"/>
    <property type="molecule type" value="Genomic_DNA"/>
</dbReference>
<dbReference type="Proteomes" id="UP001161065">
    <property type="component" value="Unassembled WGS sequence"/>
</dbReference>
<keyword evidence="5" id="KW-1185">Reference proteome</keyword>
<proteinExistence type="predicted"/>
<evidence type="ECO:0000313" key="5">
    <source>
        <dbReference type="Proteomes" id="UP000029549"/>
    </source>
</evidence>
<dbReference type="AlphaFoldDB" id="A0A096EGP3"/>
<accession>A0A096EGP3</accession>
<accession>D0IWV0</accession>
<name>A0A096EGP3_9BURK</name>